<dbReference type="RefSeq" id="WP_243558134.1">
    <property type="nucleotide sequence ID" value="NZ_CP094528.1"/>
</dbReference>
<name>A0ABY4CA21_9MICO</name>
<evidence type="ECO:0000313" key="4">
    <source>
        <dbReference type="Proteomes" id="UP000832097"/>
    </source>
</evidence>
<keyword evidence="1" id="KW-0812">Transmembrane</keyword>
<gene>
    <name evidence="3" type="ORF">MTO99_07195</name>
</gene>
<dbReference type="Pfam" id="PF13400">
    <property type="entry name" value="Tad"/>
    <property type="match status" value="1"/>
</dbReference>
<organism evidence="3 4">
    <name type="scientific">Agromyces larvae</name>
    <dbReference type="NCBI Taxonomy" id="2929802"/>
    <lineage>
        <taxon>Bacteria</taxon>
        <taxon>Bacillati</taxon>
        <taxon>Actinomycetota</taxon>
        <taxon>Actinomycetes</taxon>
        <taxon>Micrococcales</taxon>
        <taxon>Microbacteriaceae</taxon>
        <taxon>Agromyces</taxon>
    </lineage>
</organism>
<dbReference type="EMBL" id="CP094528">
    <property type="protein sequence ID" value="UOE45535.1"/>
    <property type="molecule type" value="Genomic_DNA"/>
</dbReference>
<dbReference type="InterPro" id="IPR028087">
    <property type="entry name" value="Tad_N"/>
</dbReference>
<dbReference type="Proteomes" id="UP000832097">
    <property type="component" value="Chromosome"/>
</dbReference>
<feature type="domain" description="Putative Flp pilus-assembly TadG-like N-terminal" evidence="2">
    <location>
        <begin position="17"/>
        <end position="62"/>
    </location>
</feature>
<evidence type="ECO:0000259" key="2">
    <source>
        <dbReference type="Pfam" id="PF13400"/>
    </source>
</evidence>
<feature type="transmembrane region" description="Helical" evidence="1">
    <location>
        <begin position="20"/>
        <end position="45"/>
    </location>
</feature>
<keyword evidence="4" id="KW-1185">Reference proteome</keyword>
<evidence type="ECO:0000256" key="1">
    <source>
        <dbReference type="SAM" id="Phobius"/>
    </source>
</evidence>
<sequence>MRALRRWLATEGRRDGGSTLPLVLVYGLVGLVLVLVVVAATSLYLDRKRLFTLADGAALAAAESWSIDSVRIDDGAFGFDLDPARVHAAAADYLEIAPTDLHDLELVRATSVDGVTVSVTLRARWVAPVSTDLIPVELPIEVTATARSVFH</sequence>
<keyword evidence="1" id="KW-0472">Membrane</keyword>
<keyword evidence="1" id="KW-1133">Transmembrane helix</keyword>
<protein>
    <submittedName>
        <fullName evidence="3">Pilus assembly protein TadG-related protein</fullName>
    </submittedName>
</protein>
<evidence type="ECO:0000313" key="3">
    <source>
        <dbReference type="EMBL" id="UOE45535.1"/>
    </source>
</evidence>
<reference evidence="3 4" key="1">
    <citation type="submission" date="2022-03" db="EMBL/GenBank/DDBJ databases">
        <title>Mucilaginibacter sp. isolated from the gut of Protaetia brevitarsis seulensis larvae.</title>
        <authorList>
            <person name="Won M."/>
            <person name="Kim S.-J."/>
            <person name="Kwon S.-W."/>
        </authorList>
    </citation>
    <scope>NUCLEOTIDE SEQUENCE [LARGE SCALE GENOMIC DNA]</scope>
    <source>
        <strain evidence="3 4">CFWR-12</strain>
    </source>
</reference>
<accession>A0ABY4CA21</accession>
<proteinExistence type="predicted"/>